<reference evidence="3" key="1">
    <citation type="submission" date="2019-09" db="EMBL/GenBank/DDBJ databases">
        <authorList>
            <person name="Jung D.-H."/>
        </authorList>
    </citation>
    <scope>NUCLEOTIDE SEQUENCE [LARGE SCALE GENOMIC DNA]</scope>
    <source>
        <strain evidence="3">JA-25</strain>
    </source>
</reference>
<feature type="chain" id="PRO_5045814080" description="Beta-lactamase-inhibitor-like PepSY-like domain-containing protein" evidence="1">
    <location>
        <begin position="19"/>
        <end position="312"/>
    </location>
</feature>
<evidence type="ECO:0000313" key="2">
    <source>
        <dbReference type="EMBL" id="NID10748.1"/>
    </source>
</evidence>
<feature type="signal peptide" evidence="1">
    <location>
        <begin position="1"/>
        <end position="18"/>
    </location>
</feature>
<dbReference type="PROSITE" id="PS51257">
    <property type="entry name" value="PROKAR_LIPOPROTEIN"/>
    <property type="match status" value="1"/>
</dbReference>
<dbReference type="RefSeq" id="WP_166691963.1">
    <property type="nucleotide sequence ID" value="NZ_WAEL01000003.1"/>
</dbReference>
<accession>A0ABX0QFT9</accession>
<dbReference type="EMBL" id="WAEL01000003">
    <property type="protein sequence ID" value="NID10748.1"/>
    <property type="molecule type" value="Genomic_DNA"/>
</dbReference>
<evidence type="ECO:0000313" key="3">
    <source>
        <dbReference type="Proteomes" id="UP000606008"/>
    </source>
</evidence>
<sequence length="312" mass="34914">MKSILLLSLLSVFLLACNQVTDTQFAPTETIPASAIQALTDQYPGAADILFKTLEKGRVWQVNFTQKSVRFSAATSPQKLLIAYQLQTQAVPDSLASLVRNTVIDGGTFTNLRVQNYSWFRDGGNNGQFIFADYDWLGNRYTFRWNVTSLNSQITYTTELLPSNQLEFRTETLLDLPPSIQQSLAAQGAVFSYALVTVDAQGKKQYAVSAQQNTTYYNLTYEENGQLVAATGSANAQYYSFINQLPSAIQTYLQQTPELAGFSNSGQFSLLRKSQYAGLTTYTVNVQKGRQTWFMTFDQQGQLVQRTYLNLV</sequence>
<organism evidence="2 3">
    <name type="scientific">Fibrivirga algicola</name>
    <dbReference type="NCBI Taxonomy" id="2950420"/>
    <lineage>
        <taxon>Bacteria</taxon>
        <taxon>Pseudomonadati</taxon>
        <taxon>Bacteroidota</taxon>
        <taxon>Cytophagia</taxon>
        <taxon>Cytophagales</taxon>
        <taxon>Spirosomataceae</taxon>
        <taxon>Fibrivirga</taxon>
    </lineage>
</organism>
<protein>
    <recommendedName>
        <fullName evidence="4">Beta-lactamase-inhibitor-like PepSY-like domain-containing protein</fullName>
    </recommendedName>
</protein>
<keyword evidence="1" id="KW-0732">Signal</keyword>
<dbReference type="Proteomes" id="UP000606008">
    <property type="component" value="Unassembled WGS sequence"/>
</dbReference>
<evidence type="ECO:0008006" key="4">
    <source>
        <dbReference type="Google" id="ProtNLM"/>
    </source>
</evidence>
<reference evidence="3" key="2">
    <citation type="submission" date="2023-07" db="EMBL/GenBank/DDBJ databases">
        <authorList>
            <person name="Jung D.-H."/>
        </authorList>
    </citation>
    <scope>NUCLEOTIDE SEQUENCE [LARGE SCALE GENOMIC DNA]</scope>
    <source>
        <strain evidence="3">JA-25</strain>
    </source>
</reference>
<keyword evidence="3" id="KW-1185">Reference proteome</keyword>
<name>A0ABX0QFT9_9BACT</name>
<comment type="caution">
    <text evidence="2">The sequence shown here is derived from an EMBL/GenBank/DDBJ whole genome shotgun (WGS) entry which is preliminary data.</text>
</comment>
<proteinExistence type="predicted"/>
<gene>
    <name evidence="2" type="ORF">F7231_11260</name>
</gene>
<evidence type="ECO:0000256" key="1">
    <source>
        <dbReference type="SAM" id="SignalP"/>
    </source>
</evidence>